<feature type="region of interest" description="Disordered" evidence="1">
    <location>
        <begin position="1"/>
        <end position="42"/>
    </location>
</feature>
<proteinExistence type="predicted"/>
<feature type="non-terminal residue" evidence="2">
    <location>
        <position position="1"/>
    </location>
</feature>
<feature type="non-terminal residue" evidence="2">
    <location>
        <position position="191"/>
    </location>
</feature>
<reference evidence="2 3" key="1">
    <citation type="submission" date="2018-05" db="EMBL/GenBank/DDBJ databases">
        <title>Draft genome sequence of Scytalidium lignicola DSM 105466, a ubiquitous saprotrophic fungus.</title>
        <authorList>
            <person name="Buettner E."/>
            <person name="Gebauer A.M."/>
            <person name="Hofrichter M."/>
            <person name="Liers C."/>
            <person name="Kellner H."/>
        </authorList>
    </citation>
    <scope>NUCLEOTIDE SEQUENCE [LARGE SCALE GENOMIC DNA]</scope>
    <source>
        <strain evidence="2 3">DSM 105466</strain>
    </source>
</reference>
<evidence type="ECO:0000313" key="3">
    <source>
        <dbReference type="Proteomes" id="UP000258309"/>
    </source>
</evidence>
<dbReference type="Proteomes" id="UP000258309">
    <property type="component" value="Unassembled WGS sequence"/>
</dbReference>
<evidence type="ECO:0000313" key="2">
    <source>
        <dbReference type="EMBL" id="RFU24066.1"/>
    </source>
</evidence>
<evidence type="ECO:0000256" key="1">
    <source>
        <dbReference type="SAM" id="MobiDB-lite"/>
    </source>
</evidence>
<dbReference type="EMBL" id="NCSJ02000519">
    <property type="protein sequence ID" value="RFU24066.1"/>
    <property type="molecule type" value="Genomic_DNA"/>
</dbReference>
<feature type="region of interest" description="Disordered" evidence="1">
    <location>
        <begin position="83"/>
        <end position="124"/>
    </location>
</feature>
<name>A0A3E2GSL6_SCYLI</name>
<sequence>MNPEEAEPQTGPRRRGGLTATVGGAQKTGQPRRSFRVQPGAGVDACRKGKRVVKWPSTDVLKRQCSRVNVAAVGGLFALLDPSSNQQQQQLGSTPRYGNGNTRHSQLKAAPCPERRSETASHSSCNPEWRSLLMYGGRQPSKPLNLPNSRMVIWTVCLCWRETQIGGGRGREQNAQEQDALDGGCNLKSET</sequence>
<feature type="compositionally biased region" description="Polar residues" evidence="1">
    <location>
        <begin position="83"/>
        <end position="93"/>
    </location>
</feature>
<protein>
    <submittedName>
        <fullName evidence="2">Uncharacterized protein</fullName>
    </submittedName>
</protein>
<gene>
    <name evidence="2" type="ORF">B7463_g12272</name>
</gene>
<dbReference type="AlphaFoldDB" id="A0A3E2GSL6"/>
<comment type="caution">
    <text evidence="2">The sequence shown here is derived from an EMBL/GenBank/DDBJ whole genome shotgun (WGS) entry which is preliminary data.</text>
</comment>
<organism evidence="2 3">
    <name type="scientific">Scytalidium lignicola</name>
    <name type="common">Hyphomycete</name>
    <dbReference type="NCBI Taxonomy" id="5539"/>
    <lineage>
        <taxon>Eukaryota</taxon>
        <taxon>Fungi</taxon>
        <taxon>Dikarya</taxon>
        <taxon>Ascomycota</taxon>
        <taxon>Pezizomycotina</taxon>
        <taxon>Leotiomycetes</taxon>
        <taxon>Leotiomycetes incertae sedis</taxon>
        <taxon>Scytalidium</taxon>
    </lineage>
</organism>
<feature type="region of interest" description="Disordered" evidence="1">
    <location>
        <begin position="168"/>
        <end position="191"/>
    </location>
</feature>
<keyword evidence="3" id="KW-1185">Reference proteome</keyword>
<accession>A0A3E2GSL6</accession>